<organism evidence="1 2">
    <name type="scientific">Deinococcus cellulosilyticus (strain DSM 18568 / NBRC 106333 / KACC 11606 / 5516J-15)</name>
    <dbReference type="NCBI Taxonomy" id="1223518"/>
    <lineage>
        <taxon>Bacteria</taxon>
        <taxon>Thermotogati</taxon>
        <taxon>Deinococcota</taxon>
        <taxon>Deinococci</taxon>
        <taxon>Deinococcales</taxon>
        <taxon>Deinococcaceae</taxon>
        <taxon>Deinococcus</taxon>
    </lineage>
</organism>
<dbReference type="AlphaFoldDB" id="A0A511MXT6"/>
<proteinExistence type="predicted"/>
<reference evidence="1 2" key="1">
    <citation type="submission" date="2019-07" db="EMBL/GenBank/DDBJ databases">
        <title>Whole genome shotgun sequence of Deinococcus cellulosilyticus NBRC 106333.</title>
        <authorList>
            <person name="Hosoyama A."/>
            <person name="Uohara A."/>
            <person name="Ohji S."/>
            <person name="Ichikawa N."/>
        </authorList>
    </citation>
    <scope>NUCLEOTIDE SEQUENCE [LARGE SCALE GENOMIC DNA]</scope>
    <source>
        <strain evidence="1 2">NBRC 106333</strain>
    </source>
</reference>
<dbReference type="Proteomes" id="UP000321306">
    <property type="component" value="Unassembled WGS sequence"/>
</dbReference>
<evidence type="ECO:0000313" key="2">
    <source>
        <dbReference type="Proteomes" id="UP000321306"/>
    </source>
</evidence>
<dbReference type="OrthoDB" id="55890at2"/>
<evidence type="ECO:0000313" key="1">
    <source>
        <dbReference type="EMBL" id="GEM44946.1"/>
    </source>
</evidence>
<gene>
    <name evidence="1" type="ORF">DC3_05810</name>
</gene>
<comment type="caution">
    <text evidence="1">The sequence shown here is derived from an EMBL/GenBank/DDBJ whole genome shotgun (WGS) entry which is preliminary data.</text>
</comment>
<dbReference type="Gene3D" id="3.40.1000.10">
    <property type="entry name" value="Mog1/PsbP, alpha/beta/alpha sandwich"/>
    <property type="match status" value="1"/>
</dbReference>
<dbReference type="EMBL" id="BJXB01000002">
    <property type="protein sequence ID" value="GEM44946.1"/>
    <property type="molecule type" value="Genomic_DNA"/>
</dbReference>
<sequence>MFNIHPPTLVSRILCFGVVLWSAALAAGSIKVPDGWQATQEGNQWVLRPSGLKSGQVFKLVVFRDVDLQEKDLQTYFKQFLAQNGPEHGKVLQQGGIEAQGQFLTASVAVQSQGNTLVLFYSAFEAGAGRGQVALVMTSQDQELTSKYAPVAGDILGSVVALYQVQSSALASADLPAGAKVGGKIQGGLYTCTQHFTTIEPGKFSLSLYDNGEWRIGDKNGKVGYNPRTGQIDISVLLNLYNSNYDPDKVTVYYRDINNKPSIYSNVSLTPITCAYAGKTQQPSPEEEAKKKAEKEAQEAEARRFKWYTAPGKGLQFKDIEGIYLHYRSQYNSYSMLYDYVEEYNLLLKDGWMYGNLVVTPADLDVKASRKNEPKNWFKWKRQGEDIVYLDDGEWRKLEGTKVIPAKPGEKIQGSFLFLANNSNMVTGGSVYKEYFHFDRKGGYAISSTSSLYASGMPGYSGSSTTYTDSSGSSSSFAAGTPNGFAGGGSENQTGNPDLAGTYTLDGYTLVLKTRSGKTVRKLFFFPSNKKDQVVIDGVTYWIPSD</sequence>
<name>A0A511MXT6_DEIC1</name>
<accession>A0A511MXT6</accession>
<dbReference type="RefSeq" id="WP_146882132.1">
    <property type="nucleotide sequence ID" value="NZ_BJXB01000002.1"/>
</dbReference>
<keyword evidence="2" id="KW-1185">Reference proteome</keyword>
<protein>
    <submittedName>
        <fullName evidence="1">Uncharacterized protein</fullName>
    </submittedName>
</protein>